<reference evidence="1 2" key="1">
    <citation type="submission" date="2016-03" db="EMBL/GenBank/DDBJ databases">
        <title>Genome sequence of Rhodococcus kyotonensis KB10.</title>
        <authorList>
            <person name="Jeong H."/>
            <person name="Hong C.E."/>
            <person name="Jo S.H."/>
            <person name="Park J.M."/>
        </authorList>
    </citation>
    <scope>NUCLEOTIDE SEQUENCE [LARGE SCALE GENOMIC DNA]</scope>
    <source>
        <strain evidence="1 2">KB10</strain>
    </source>
</reference>
<protein>
    <submittedName>
        <fullName evidence="1">Uncharacterized protein</fullName>
    </submittedName>
</protein>
<dbReference type="NCBIfam" id="NF040618">
    <property type="entry name" value="PPA1309_fam"/>
    <property type="match status" value="1"/>
</dbReference>
<evidence type="ECO:0000313" key="2">
    <source>
        <dbReference type="Proteomes" id="UP000077519"/>
    </source>
</evidence>
<dbReference type="AlphaFoldDB" id="A0A177YMB2"/>
<dbReference type="InterPro" id="IPR047681">
    <property type="entry name" value="PPA1309-like"/>
</dbReference>
<keyword evidence="2" id="KW-1185">Reference proteome</keyword>
<name>A0A177YMB2_9NOCA</name>
<dbReference type="RefSeq" id="WP_068421609.1">
    <property type="nucleotide sequence ID" value="NZ_LVHI01000003.1"/>
</dbReference>
<comment type="caution">
    <text evidence="1">The sequence shown here is derived from an EMBL/GenBank/DDBJ whole genome shotgun (WGS) entry which is preliminary data.</text>
</comment>
<dbReference type="Proteomes" id="UP000077519">
    <property type="component" value="Unassembled WGS sequence"/>
</dbReference>
<sequence length="199" mass="20986">MDMSPDELEAALARCAREVADFVDAEGWGQSPQIFALVPTSVLAAAEPGLLDDIADGSALTPIQQHSLPEDIEGGSPALEEFLATTSWPDGVVGCALVQEIVVLPPTAESDLDEALTPLLADRDAADEAARLTAHAHPERKDGRLIAAVVKDGPSLALLQMQPDDDADPFGAAELLTYEDLAPNIVQALYATFDNESDD</sequence>
<proteinExistence type="predicted"/>
<evidence type="ECO:0000313" key="1">
    <source>
        <dbReference type="EMBL" id="OAK56742.1"/>
    </source>
</evidence>
<gene>
    <name evidence="1" type="ORF">A3K89_15465</name>
</gene>
<dbReference type="EMBL" id="LVHI01000003">
    <property type="protein sequence ID" value="OAK56742.1"/>
    <property type="molecule type" value="Genomic_DNA"/>
</dbReference>
<accession>A0A177YMB2</accession>
<organism evidence="1 2">
    <name type="scientific">Rhodococcoides kyotonense</name>
    <dbReference type="NCBI Taxonomy" id="398843"/>
    <lineage>
        <taxon>Bacteria</taxon>
        <taxon>Bacillati</taxon>
        <taxon>Actinomycetota</taxon>
        <taxon>Actinomycetes</taxon>
        <taxon>Mycobacteriales</taxon>
        <taxon>Nocardiaceae</taxon>
        <taxon>Rhodococcoides</taxon>
    </lineage>
</organism>